<dbReference type="CDD" id="cd00067">
    <property type="entry name" value="GAL4"/>
    <property type="match status" value="1"/>
</dbReference>
<evidence type="ECO:0000313" key="8">
    <source>
        <dbReference type="EMBL" id="KAF4313633.1"/>
    </source>
</evidence>
<dbReference type="SMART" id="SM00906">
    <property type="entry name" value="Fungal_trans"/>
    <property type="match status" value="1"/>
</dbReference>
<evidence type="ECO:0000256" key="1">
    <source>
        <dbReference type="ARBA" id="ARBA00022723"/>
    </source>
</evidence>
<keyword evidence="3" id="KW-0804">Transcription</keyword>
<feature type="region of interest" description="Disordered" evidence="5">
    <location>
        <begin position="1270"/>
        <end position="1294"/>
    </location>
</feature>
<dbReference type="Pfam" id="PF00172">
    <property type="entry name" value="Zn_clus"/>
    <property type="match status" value="1"/>
</dbReference>
<dbReference type="EMBL" id="WWBZ02000001">
    <property type="protein sequence ID" value="KAF4313633.1"/>
    <property type="molecule type" value="Genomic_DNA"/>
</dbReference>
<dbReference type="GO" id="GO:0000435">
    <property type="term" value="P:positive regulation of transcription from RNA polymerase II promoter by galactose"/>
    <property type="evidence" value="ECO:0007669"/>
    <property type="project" value="TreeGrafter"/>
</dbReference>
<protein>
    <recommendedName>
        <fullName evidence="7">Zn(2)-C6 fungal-type domain-containing protein</fullName>
    </recommendedName>
</protein>
<feature type="compositionally biased region" description="Basic and acidic residues" evidence="5">
    <location>
        <begin position="69"/>
        <end position="85"/>
    </location>
</feature>
<evidence type="ECO:0000256" key="3">
    <source>
        <dbReference type="ARBA" id="ARBA00023163"/>
    </source>
</evidence>
<dbReference type="GO" id="GO:0005634">
    <property type="term" value="C:nucleus"/>
    <property type="evidence" value="ECO:0007669"/>
    <property type="project" value="TreeGrafter"/>
</dbReference>
<accession>A0A8H4NAS0</accession>
<dbReference type="InterPro" id="IPR001138">
    <property type="entry name" value="Zn2Cys6_DnaBD"/>
</dbReference>
<feature type="compositionally biased region" description="Basic and acidic residues" evidence="5">
    <location>
        <begin position="1182"/>
        <end position="1192"/>
    </location>
</feature>
<dbReference type="CDD" id="cd12148">
    <property type="entry name" value="fungal_TF_MHR"/>
    <property type="match status" value="1"/>
</dbReference>
<feature type="transmembrane region" description="Helical" evidence="6">
    <location>
        <begin position="879"/>
        <end position="906"/>
    </location>
</feature>
<dbReference type="GO" id="GO:0000978">
    <property type="term" value="F:RNA polymerase II cis-regulatory region sequence-specific DNA binding"/>
    <property type="evidence" value="ECO:0007669"/>
    <property type="project" value="TreeGrafter"/>
</dbReference>
<dbReference type="Proteomes" id="UP000572817">
    <property type="component" value="Unassembled WGS sequence"/>
</dbReference>
<dbReference type="InterPro" id="IPR051127">
    <property type="entry name" value="Fungal_SecMet_Regulators"/>
</dbReference>
<keyword evidence="6" id="KW-0472">Membrane</keyword>
<dbReference type="SMART" id="SM00066">
    <property type="entry name" value="GAL4"/>
    <property type="match status" value="1"/>
</dbReference>
<dbReference type="Pfam" id="PF20684">
    <property type="entry name" value="Fung_rhodopsin"/>
    <property type="match status" value="1"/>
</dbReference>
<dbReference type="PROSITE" id="PS00463">
    <property type="entry name" value="ZN2_CY6_FUNGAL_1"/>
    <property type="match status" value="1"/>
</dbReference>
<evidence type="ECO:0000256" key="5">
    <source>
        <dbReference type="SAM" id="MobiDB-lite"/>
    </source>
</evidence>
<evidence type="ECO:0000256" key="4">
    <source>
        <dbReference type="ARBA" id="ARBA00023242"/>
    </source>
</evidence>
<feature type="region of interest" description="Disordered" evidence="5">
    <location>
        <begin position="56"/>
        <end position="98"/>
    </location>
</feature>
<feature type="region of interest" description="Disordered" evidence="5">
    <location>
        <begin position="1086"/>
        <end position="1192"/>
    </location>
</feature>
<reference evidence="8" key="1">
    <citation type="submission" date="2020-04" db="EMBL/GenBank/DDBJ databases">
        <title>Genome Assembly and Annotation of Botryosphaeria dothidea sdau 11-99, a Latent Pathogen of Apple Fruit Ring Rot in China.</title>
        <authorList>
            <person name="Yu C."/>
            <person name="Diao Y."/>
            <person name="Lu Q."/>
            <person name="Zhao J."/>
            <person name="Cui S."/>
            <person name="Peng C."/>
            <person name="He B."/>
            <person name="Liu H."/>
        </authorList>
    </citation>
    <scope>NUCLEOTIDE SEQUENCE [LARGE SCALE GENOMIC DNA]</scope>
    <source>
        <strain evidence="8">Sdau11-99</strain>
    </source>
</reference>
<feature type="transmembrane region" description="Helical" evidence="6">
    <location>
        <begin position="918"/>
        <end position="937"/>
    </location>
</feature>
<feature type="region of interest" description="Disordered" evidence="5">
    <location>
        <begin position="581"/>
        <end position="628"/>
    </location>
</feature>
<feature type="transmembrane region" description="Helical" evidence="6">
    <location>
        <begin position="737"/>
        <end position="764"/>
    </location>
</feature>
<gene>
    <name evidence="8" type="ORF">GTA08_BOTSDO00652</name>
</gene>
<name>A0A8H4NAS0_9PEZI</name>
<feature type="region of interest" description="Disordered" evidence="5">
    <location>
        <begin position="997"/>
        <end position="1016"/>
    </location>
</feature>
<keyword evidence="9" id="KW-1185">Reference proteome</keyword>
<dbReference type="Pfam" id="PF04082">
    <property type="entry name" value="Fungal_trans"/>
    <property type="match status" value="1"/>
</dbReference>
<keyword evidence="1" id="KW-0479">Metal-binding</keyword>
<evidence type="ECO:0000313" key="9">
    <source>
        <dbReference type="Proteomes" id="UP000572817"/>
    </source>
</evidence>
<dbReference type="GO" id="GO:0008270">
    <property type="term" value="F:zinc ion binding"/>
    <property type="evidence" value="ECO:0007669"/>
    <property type="project" value="InterPro"/>
</dbReference>
<evidence type="ECO:0000256" key="6">
    <source>
        <dbReference type="SAM" id="Phobius"/>
    </source>
</evidence>
<dbReference type="PANTHER" id="PTHR47424:SF15">
    <property type="entry name" value="ZN(II)2CYS6 TRANSCRIPTION FACTOR (EUROFUNG)"/>
    <property type="match status" value="1"/>
</dbReference>
<dbReference type="PANTHER" id="PTHR47424">
    <property type="entry name" value="REGULATORY PROTEIN GAL4"/>
    <property type="match status" value="1"/>
</dbReference>
<dbReference type="InterPro" id="IPR049326">
    <property type="entry name" value="Rhodopsin_dom_fungi"/>
</dbReference>
<sequence>MDEPLPAASLRGPKISKACEECRRRKQKCNGLSPCNVCSRRNTICSYRSFIRRRTGRASTNPAPPSKEPVVKEQSPSEDRDHTADQESSNAESSAFSDAPPRYHIFKNIRATHVPADSPSCVLQLYYGSSSNFSFLQHLHTHLTAHEEVPRPGTHVEEVQNGNESIDVYKYQGLAFGNTFNQRETNPMFLRHDLARTFLGNYLSTAHVHLPFLSTEQLCSNFDKLYGYGDEAKIDPSERALIIVIMAIGACPTQHDLWRKTLLHAYCEFNIGNPNSSYLYLGSAIRKAFAAGMHRGSPTSRQSLKECSEASRTCWSLFCLESLICSGLGRPASLSLEEIGLAQPERPSFMSAQVTVSELIRSVQHLYNHHDSSVSADLKNAHRIRNKLRSFAQMVKEDLEFTIGTHLGTERDENFVTRAVLSYLYHYTLLLTFRPFLLLFVELKRRGEAEGKDTESKSNPFNIPPLLEACEYTVDAARSIVMLGEIVFGTGPGAEGIYNNCFFLESACFVLILAALHDRNATRRHIRYINRGIRALRHITPREPIVSIIAAIDQMRSKVEMLTGLTENFALSGAGLSGGTVPNGTPQQGFLPQEALPDASAPGTVPGTDPAQPDLETPPGFGSFEQSAPSVASDVLDSTWPSMDWNFDLSNLDLESFVSVMGVLSTSDVEGAIGQEHGQHVSAQTSGDVRGLYESSPSSRGSVISNASIGLYVFAFAFVVLRLYVRCCISKTRGADDYFIIVASLLITIQTVMILMQVACGWGMHRSELSLQQLNKSQMLTEKKYRWIFLLTSYLALLYVQATEISSCPNTDIRSAIHESICCLILRMMRGATTFGRECRRIIWGVMVFIFLRSIVDVFCRPVNRFWEVQIRPKGCVDVPLWTSLASYINSLTDIILFVLPIPLVYKLKIHHTQKLSMFIVFLAGLIPIAASLIRSVHLTQSYIDLGWVQEDSSWQWAFIPFWSQVETTLGIIAACIPTLNPILKKLFRRLGLWSSSSNSHQRRSHSLEPMTGTLTPGSVNSTTAAHFHRRSSYPGVGNRLSTHLAACNMLDLEDIYLPRPSHGHHDDGYDSLDEYFHTYARMRMDGTRGSSSHRRSDSSHRSAPPRLDFVHAPTFTRPSPLPKPATKLLNASPHGAGGTDARDFGANARDGNVTMHPRSAGAPPLPPPSHSTRATVPSLPEEPRSEGETISDKLETAEDVLHGHRGLEDVEENVVEEYQPPRRPKPVSLTLATATVVSLDSKFDTDMDLERGRRRDESIGGIVLASSICTGSQPSFTSDHDEEEGTVPRNTKS</sequence>
<comment type="caution">
    <text evidence="8">The sequence shown here is derived from an EMBL/GenBank/DDBJ whole genome shotgun (WGS) entry which is preliminary data.</text>
</comment>
<keyword evidence="6" id="KW-1133">Transmembrane helix</keyword>
<dbReference type="PROSITE" id="PS50048">
    <property type="entry name" value="ZN2_CY6_FUNGAL_2"/>
    <property type="match status" value="1"/>
</dbReference>
<dbReference type="Gene3D" id="4.10.240.10">
    <property type="entry name" value="Zn(2)-C6 fungal-type DNA-binding domain"/>
    <property type="match status" value="1"/>
</dbReference>
<feature type="transmembrane region" description="Helical" evidence="6">
    <location>
        <begin position="703"/>
        <end position="725"/>
    </location>
</feature>
<keyword evidence="4" id="KW-0539">Nucleus</keyword>
<keyword evidence="2" id="KW-0805">Transcription regulation</keyword>
<organism evidence="8 9">
    <name type="scientific">Botryosphaeria dothidea</name>
    <dbReference type="NCBI Taxonomy" id="55169"/>
    <lineage>
        <taxon>Eukaryota</taxon>
        <taxon>Fungi</taxon>
        <taxon>Dikarya</taxon>
        <taxon>Ascomycota</taxon>
        <taxon>Pezizomycotina</taxon>
        <taxon>Dothideomycetes</taxon>
        <taxon>Dothideomycetes incertae sedis</taxon>
        <taxon>Botryosphaeriales</taxon>
        <taxon>Botryosphaeriaceae</taxon>
        <taxon>Botryosphaeria</taxon>
    </lineage>
</organism>
<proteinExistence type="predicted"/>
<dbReference type="InterPro" id="IPR007219">
    <property type="entry name" value="XnlR_reg_dom"/>
</dbReference>
<feature type="transmembrane region" description="Helical" evidence="6">
    <location>
        <begin position="785"/>
        <end position="801"/>
    </location>
</feature>
<keyword evidence="6" id="KW-0812">Transmembrane</keyword>
<dbReference type="GO" id="GO:0000981">
    <property type="term" value="F:DNA-binding transcription factor activity, RNA polymerase II-specific"/>
    <property type="evidence" value="ECO:0007669"/>
    <property type="project" value="InterPro"/>
</dbReference>
<evidence type="ECO:0000259" key="7">
    <source>
        <dbReference type="PROSITE" id="PS50048"/>
    </source>
</evidence>
<dbReference type="SUPFAM" id="SSF57701">
    <property type="entry name" value="Zn2/Cys6 DNA-binding domain"/>
    <property type="match status" value="1"/>
</dbReference>
<feature type="transmembrane region" description="Helical" evidence="6">
    <location>
        <begin position="842"/>
        <end position="859"/>
    </location>
</feature>
<evidence type="ECO:0000256" key="2">
    <source>
        <dbReference type="ARBA" id="ARBA00023015"/>
    </source>
</evidence>
<feature type="compositionally biased region" description="Polar residues" evidence="5">
    <location>
        <begin position="86"/>
        <end position="96"/>
    </location>
</feature>
<feature type="domain" description="Zn(2)-C6 fungal-type" evidence="7">
    <location>
        <begin position="18"/>
        <end position="47"/>
    </location>
</feature>
<feature type="compositionally biased region" description="Polar residues" evidence="5">
    <location>
        <begin position="581"/>
        <end position="590"/>
    </location>
</feature>
<dbReference type="OrthoDB" id="5296287at2759"/>
<dbReference type="GO" id="GO:0006351">
    <property type="term" value="P:DNA-templated transcription"/>
    <property type="evidence" value="ECO:0007669"/>
    <property type="project" value="InterPro"/>
</dbReference>
<dbReference type="InterPro" id="IPR036864">
    <property type="entry name" value="Zn2-C6_fun-type_DNA-bd_sf"/>
</dbReference>